<dbReference type="HOGENOM" id="CLU_168347_0_0_0"/>
<evidence type="ECO:0000313" key="3">
    <source>
        <dbReference type="Proteomes" id="UP000005730"/>
    </source>
</evidence>
<accession>H0USL6</accession>
<evidence type="ECO:0000256" key="1">
    <source>
        <dbReference type="SAM" id="SignalP"/>
    </source>
</evidence>
<keyword evidence="1" id="KW-0732">Signal</keyword>
<name>H0USL6_9BACT</name>
<feature type="chain" id="PRO_5003540977" evidence="1">
    <location>
        <begin position="24"/>
        <end position="114"/>
    </location>
</feature>
<dbReference type="Proteomes" id="UP000005730">
    <property type="component" value="Chromosome"/>
</dbReference>
<protein>
    <submittedName>
        <fullName evidence="2">Uncharacterized protein</fullName>
    </submittedName>
</protein>
<proteinExistence type="predicted"/>
<organism evidence="2 3">
    <name type="scientific">Thermanaerovibrio velox DSM 12556</name>
    <dbReference type="NCBI Taxonomy" id="926567"/>
    <lineage>
        <taxon>Bacteria</taxon>
        <taxon>Thermotogati</taxon>
        <taxon>Synergistota</taxon>
        <taxon>Synergistia</taxon>
        <taxon>Synergistales</taxon>
        <taxon>Synergistaceae</taxon>
        <taxon>Thermanaerovibrio</taxon>
    </lineage>
</organism>
<feature type="signal peptide" evidence="1">
    <location>
        <begin position="1"/>
        <end position="23"/>
    </location>
</feature>
<dbReference type="EMBL" id="CM001377">
    <property type="protein sequence ID" value="EHM10305.1"/>
    <property type="molecule type" value="Genomic_DNA"/>
</dbReference>
<sequence>MRFLARTVATLLMLMGICGAALAHPPSKVDLSYDGSNLYVTVVHEVSDPTKHYVSRLSVFVGGKLVEQREYKDQSGVGGLMETVALSGLPKGAEVKVVAVCSIMGTASGTLVVK</sequence>
<evidence type="ECO:0000313" key="2">
    <source>
        <dbReference type="EMBL" id="EHM10305.1"/>
    </source>
</evidence>
<dbReference type="STRING" id="926567.TheveDRAFT_1181"/>
<reference evidence="2 3" key="1">
    <citation type="submission" date="2011-10" db="EMBL/GenBank/DDBJ databases">
        <title>The Noncontiguous Finished genome of Thermanaerovibrio velox DSM 12556.</title>
        <authorList>
            <consortium name="US DOE Joint Genome Institute (JGI-PGF)"/>
            <person name="Lucas S."/>
            <person name="Copeland A."/>
            <person name="Lapidus A."/>
            <person name="Glavina del Rio T."/>
            <person name="Dalin E."/>
            <person name="Tice H."/>
            <person name="Bruce D."/>
            <person name="Goodwin L."/>
            <person name="Pitluck S."/>
            <person name="Peters L."/>
            <person name="Mikhailova N."/>
            <person name="Teshima H."/>
            <person name="Kyrpides N."/>
            <person name="Mavromatis K."/>
            <person name="Ivanova N."/>
            <person name="Markowitz V."/>
            <person name="Cheng J.-F."/>
            <person name="Hugenholtz P."/>
            <person name="Woyke T."/>
            <person name="Wu D."/>
            <person name="Spring S."/>
            <person name="Brambilla E.-M."/>
            <person name="Klenk H.-P."/>
            <person name="Eisen J.A."/>
        </authorList>
    </citation>
    <scope>NUCLEOTIDE SEQUENCE [LARGE SCALE GENOMIC DNA]</scope>
    <source>
        <strain evidence="2 3">DSM 12556</strain>
    </source>
</reference>
<gene>
    <name evidence="2" type="ORF">TheveDRAFT_1181</name>
</gene>
<dbReference type="AlphaFoldDB" id="H0USL6"/>
<dbReference type="eggNOG" id="ENOG5033GKC">
    <property type="taxonomic scope" value="Bacteria"/>
</dbReference>
<dbReference type="RefSeq" id="WP_006583799.1">
    <property type="nucleotide sequence ID" value="NZ_CM001377.1"/>
</dbReference>
<keyword evidence="3" id="KW-1185">Reference proteome</keyword>